<dbReference type="EMBL" id="PVXM01000057">
    <property type="protein sequence ID" value="PRR69175.1"/>
    <property type="molecule type" value="Genomic_DNA"/>
</dbReference>
<protein>
    <recommendedName>
        <fullName evidence="3">DUF2197 domain-containing protein</fullName>
    </recommendedName>
</protein>
<organism evidence="1 2">
    <name type="scientific">Neomoorella humiferrea</name>
    <dbReference type="NCBI Taxonomy" id="676965"/>
    <lineage>
        <taxon>Bacteria</taxon>
        <taxon>Bacillati</taxon>
        <taxon>Bacillota</taxon>
        <taxon>Clostridia</taxon>
        <taxon>Neomoorellales</taxon>
        <taxon>Neomoorellaceae</taxon>
        <taxon>Neomoorella</taxon>
    </lineage>
</organism>
<evidence type="ECO:0000313" key="2">
    <source>
        <dbReference type="Proteomes" id="UP000238415"/>
    </source>
</evidence>
<evidence type="ECO:0000313" key="1">
    <source>
        <dbReference type="EMBL" id="PRR69175.1"/>
    </source>
</evidence>
<proteinExistence type="predicted"/>
<keyword evidence="2" id="KW-1185">Reference proteome</keyword>
<gene>
    <name evidence="1" type="ORF">MOHU_24780</name>
</gene>
<comment type="caution">
    <text evidence="1">The sequence shown here is derived from an EMBL/GenBank/DDBJ whole genome shotgun (WGS) entry which is preliminary data.</text>
</comment>
<accession>A0A2T0AKS8</accession>
<evidence type="ECO:0008006" key="3">
    <source>
        <dbReference type="Google" id="ProtNLM"/>
    </source>
</evidence>
<dbReference type="InterPro" id="IPR019241">
    <property type="entry name" value="DUF2197"/>
</dbReference>
<dbReference type="Proteomes" id="UP000238415">
    <property type="component" value="Unassembled WGS sequence"/>
</dbReference>
<reference evidence="1 2" key="1">
    <citation type="submission" date="2018-03" db="EMBL/GenBank/DDBJ databases">
        <title>Genome sequence of Moorella humiferrea DSM 23265.</title>
        <authorList>
            <person name="Poehlein A."/>
            <person name="Daniel R."/>
        </authorList>
    </citation>
    <scope>NUCLEOTIDE SEQUENCE [LARGE SCALE GENOMIC DNA]</scope>
    <source>
        <strain evidence="1 2">DSM 23265</strain>
    </source>
</reference>
<dbReference type="Pfam" id="PF09963">
    <property type="entry name" value="DUF2197"/>
    <property type="match status" value="1"/>
</dbReference>
<sequence>MPLGKVRLMEVKCALCGRKEEITKVHKDYRRLAKDKNAVYTCEICRARLRYQALQTQKPEKPL</sequence>
<name>A0A2T0AKS8_9FIRM</name>
<dbReference type="AlphaFoldDB" id="A0A2T0AKS8"/>